<dbReference type="GO" id="GO:0005524">
    <property type="term" value="F:ATP binding"/>
    <property type="evidence" value="ECO:0007669"/>
    <property type="project" value="UniProtKB-UniRule"/>
</dbReference>
<keyword evidence="3 7" id="KW-0547">Nucleotide-binding</keyword>
<keyword evidence="5 7" id="KW-0067">ATP-binding</keyword>
<dbReference type="InterPro" id="IPR000403">
    <property type="entry name" value="PI3/4_kinase_cat_dom"/>
</dbReference>
<evidence type="ECO:0000256" key="2">
    <source>
        <dbReference type="ARBA" id="ARBA00022679"/>
    </source>
</evidence>
<organism evidence="10 11">
    <name type="scientific">Aspergillus versicolor CBS 583.65</name>
    <dbReference type="NCBI Taxonomy" id="1036611"/>
    <lineage>
        <taxon>Eukaryota</taxon>
        <taxon>Fungi</taxon>
        <taxon>Dikarya</taxon>
        <taxon>Ascomycota</taxon>
        <taxon>Pezizomycotina</taxon>
        <taxon>Eurotiomycetes</taxon>
        <taxon>Eurotiomycetidae</taxon>
        <taxon>Eurotiales</taxon>
        <taxon>Aspergillaceae</taxon>
        <taxon>Aspergillus</taxon>
        <taxon>Aspergillus subgen. Nidulantes</taxon>
    </lineage>
</organism>
<reference evidence="11" key="1">
    <citation type="journal article" date="2017" name="Genome Biol.">
        <title>Comparative genomics reveals high biological diversity and specific adaptations in the industrially and medically important fungal genus Aspergillus.</title>
        <authorList>
            <person name="de Vries R.P."/>
            <person name="Riley R."/>
            <person name="Wiebenga A."/>
            <person name="Aguilar-Osorio G."/>
            <person name="Amillis S."/>
            <person name="Uchima C.A."/>
            <person name="Anderluh G."/>
            <person name="Asadollahi M."/>
            <person name="Askin M."/>
            <person name="Barry K."/>
            <person name="Battaglia E."/>
            <person name="Bayram O."/>
            <person name="Benocci T."/>
            <person name="Braus-Stromeyer S.A."/>
            <person name="Caldana C."/>
            <person name="Canovas D."/>
            <person name="Cerqueira G.C."/>
            <person name="Chen F."/>
            <person name="Chen W."/>
            <person name="Choi C."/>
            <person name="Clum A."/>
            <person name="Dos Santos R.A."/>
            <person name="Damasio A.R."/>
            <person name="Diallinas G."/>
            <person name="Emri T."/>
            <person name="Fekete E."/>
            <person name="Flipphi M."/>
            <person name="Freyberg S."/>
            <person name="Gallo A."/>
            <person name="Gournas C."/>
            <person name="Habgood R."/>
            <person name="Hainaut M."/>
            <person name="Harispe M.L."/>
            <person name="Henrissat B."/>
            <person name="Hilden K.S."/>
            <person name="Hope R."/>
            <person name="Hossain A."/>
            <person name="Karabika E."/>
            <person name="Karaffa L."/>
            <person name="Karanyi Z."/>
            <person name="Krasevec N."/>
            <person name="Kuo A."/>
            <person name="Kusch H."/>
            <person name="LaButti K."/>
            <person name="Lagendijk E.L."/>
            <person name="Lapidus A."/>
            <person name="Levasseur A."/>
            <person name="Lindquist E."/>
            <person name="Lipzen A."/>
            <person name="Logrieco A.F."/>
            <person name="MacCabe A."/>
            <person name="Maekelae M.R."/>
            <person name="Malavazi I."/>
            <person name="Melin P."/>
            <person name="Meyer V."/>
            <person name="Mielnichuk N."/>
            <person name="Miskei M."/>
            <person name="Molnar A.P."/>
            <person name="Mule G."/>
            <person name="Ngan C.Y."/>
            <person name="Orejas M."/>
            <person name="Orosz E."/>
            <person name="Ouedraogo J.P."/>
            <person name="Overkamp K.M."/>
            <person name="Park H.-S."/>
            <person name="Perrone G."/>
            <person name="Piumi F."/>
            <person name="Punt P.J."/>
            <person name="Ram A.F."/>
            <person name="Ramon A."/>
            <person name="Rauscher S."/>
            <person name="Record E."/>
            <person name="Riano-Pachon D.M."/>
            <person name="Robert V."/>
            <person name="Roehrig J."/>
            <person name="Ruller R."/>
            <person name="Salamov A."/>
            <person name="Salih N.S."/>
            <person name="Samson R.A."/>
            <person name="Sandor E."/>
            <person name="Sanguinetti M."/>
            <person name="Schuetze T."/>
            <person name="Sepcic K."/>
            <person name="Shelest E."/>
            <person name="Sherlock G."/>
            <person name="Sophianopoulou V."/>
            <person name="Squina F.M."/>
            <person name="Sun H."/>
            <person name="Susca A."/>
            <person name="Todd R.B."/>
            <person name="Tsang A."/>
            <person name="Unkles S.E."/>
            <person name="van de Wiele N."/>
            <person name="van Rossen-Uffink D."/>
            <person name="Oliveira J.V."/>
            <person name="Vesth T.C."/>
            <person name="Visser J."/>
            <person name="Yu J.-H."/>
            <person name="Zhou M."/>
            <person name="Andersen M.R."/>
            <person name="Archer D.B."/>
            <person name="Baker S.E."/>
            <person name="Benoit I."/>
            <person name="Brakhage A.A."/>
            <person name="Braus G.H."/>
            <person name="Fischer R."/>
            <person name="Frisvad J.C."/>
            <person name="Goldman G.H."/>
            <person name="Houbraken J."/>
            <person name="Oakley B."/>
            <person name="Pocsi I."/>
            <person name="Scazzocchio C."/>
            <person name="Seiboth B."/>
            <person name="vanKuyk P.A."/>
            <person name="Wortman J."/>
            <person name="Dyer P.S."/>
            <person name="Grigoriev I.V."/>
        </authorList>
    </citation>
    <scope>NUCLEOTIDE SEQUENCE [LARGE SCALE GENOMIC DNA]</scope>
    <source>
        <strain evidence="11">CBS 583.65</strain>
    </source>
</reference>
<dbReference type="OrthoDB" id="3349449at2759"/>
<keyword evidence="6" id="KW-0472">Membrane</keyword>
<dbReference type="InterPro" id="IPR018936">
    <property type="entry name" value="PI3/4_kinase_CS"/>
</dbReference>
<evidence type="ECO:0000256" key="8">
    <source>
        <dbReference type="SAM" id="MobiDB-lite"/>
    </source>
</evidence>
<feature type="compositionally biased region" description="Basic residues" evidence="8">
    <location>
        <begin position="71"/>
        <end position="81"/>
    </location>
</feature>
<gene>
    <name evidence="10" type="ORF">ASPVEDRAFT_71683</name>
</gene>
<dbReference type="GO" id="GO:0005768">
    <property type="term" value="C:endosome"/>
    <property type="evidence" value="ECO:0007669"/>
    <property type="project" value="UniProtKB-UniRule"/>
</dbReference>
<proteinExistence type="inferred from homology"/>
<dbReference type="GO" id="GO:0007030">
    <property type="term" value="P:Golgi organization"/>
    <property type="evidence" value="ECO:0007669"/>
    <property type="project" value="TreeGrafter"/>
</dbReference>
<dbReference type="STRING" id="1036611.A0A1L9PJB7"/>
<comment type="cofactor">
    <cofactor evidence="7">
        <name>Mg(2+)</name>
        <dbReference type="ChEBI" id="CHEBI:18420"/>
    </cofactor>
    <cofactor evidence="7">
        <name>Mn(2+)</name>
        <dbReference type="ChEBI" id="CHEBI:29035"/>
    </cofactor>
</comment>
<dbReference type="EMBL" id="KV878128">
    <property type="protein sequence ID" value="OJJ01627.1"/>
    <property type="molecule type" value="Genomic_DNA"/>
</dbReference>
<dbReference type="GO" id="GO:0000329">
    <property type="term" value="C:fungal-type vacuole membrane"/>
    <property type="evidence" value="ECO:0007669"/>
    <property type="project" value="TreeGrafter"/>
</dbReference>
<evidence type="ECO:0000313" key="10">
    <source>
        <dbReference type="EMBL" id="OJJ01627.1"/>
    </source>
</evidence>
<comment type="subcellular location">
    <subcellularLocation>
        <location evidence="7">Cell membrane</location>
        <topology evidence="7">Peripheral membrane protein</topology>
    </subcellularLocation>
    <subcellularLocation>
        <location evidence="7">Vacuole membrane</location>
        <topology evidence="7">Peripheral membrane protein</topology>
    </subcellularLocation>
</comment>
<name>A0A1L9PJB7_ASPVE</name>
<feature type="region of interest" description="Disordered" evidence="8">
    <location>
        <begin position="420"/>
        <end position="456"/>
    </location>
</feature>
<dbReference type="AlphaFoldDB" id="A0A1L9PJB7"/>
<feature type="compositionally biased region" description="Basic and acidic residues" evidence="8">
    <location>
        <begin position="16"/>
        <end position="26"/>
    </location>
</feature>
<keyword evidence="11" id="KW-1185">Reference proteome</keyword>
<dbReference type="PANTHER" id="PTHR12865">
    <property type="entry name" value="PHOSPHATIDYLINOSITOL 4-KINASE TYPE-II"/>
    <property type="match status" value="1"/>
</dbReference>
<evidence type="ECO:0000256" key="5">
    <source>
        <dbReference type="ARBA" id="ARBA00022840"/>
    </source>
</evidence>
<feature type="compositionally biased region" description="Polar residues" evidence="8">
    <location>
        <begin position="36"/>
        <end position="56"/>
    </location>
</feature>
<dbReference type="Proteomes" id="UP000184073">
    <property type="component" value="Unassembled WGS sequence"/>
</dbReference>
<comment type="similarity">
    <text evidence="7">Belongs to the PI3/PI4-kinase family.</text>
</comment>
<keyword evidence="2 7" id="KW-0808">Transferase</keyword>
<accession>A0A1L9PJB7</accession>
<feature type="region of interest" description="Disordered" evidence="8">
    <location>
        <begin position="1"/>
        <end position="85"/>
    </location>
</feature>
<feature type="compositionally biased region" description="Polar residues" evidence="8">
    <location>
        <begin position="668"/>
        <end position="697"/>
    </location>
</feature>
<evidence type="ECO:0000256" key="1">
    <source>
        <dbReference type="ARBA" id="ARBA00022475"/>
    </source>
</evidence>
<dbReference type="GO" id="GO:0005886">
    <property type="term" value="C:plasma membrane"/>
    <property type="evidence" value="ECO:0007669"/>
    <property type="project" value="UniProtKB-SubCell"/>
</dbReference>
<dbReference type="GeneID" id="63731640"/>
<dbReference type="PROSITE" id="PS00916">
    <property type="entry name" value="PI3_4_KINASE_2"/>
    <property type="match status" value="1"/>
</dbReference>
<dbReference type="Pfam" id="PF00454">
    <property type="entry name" value="PI3_PI4_kinase"/>
    <property type="match status" value="1"/>
</dbReference>
<sequence length="772" mass="88423">MPKNNRPATSGYARLAQEEEDRHNDPYEYSDDDELYNTSSTANPYGTQYEPISTRGSMPPGSGTPPEPRRRSSGHHRRGRRNSAVDIKAINARLERWAEEFASKFKIHRVKGKTLEEEKLEIYHSVFQPPPGIQPITAEELDSEEAETATRKARDGFEEVVESVRLAIELGVHPRMISQGSSGSYFARNGEGKVVGVFKPKDEEPYASRNPKWTKWIHRNLFPCFFGRACLIPNLSYVSEAAAYVLDSRLRTNMVPYTDIVWLSSKSFYYDFWDRRKAWMGKKSLPHKAGSFQVFLKGYRDANLFLREHPWPDQTNTGFRAEDAPRRKKRPWNEACRPSGIQSDDEDEEDDMEDYARTPSPQEESQERRFYWTETLKQSFREELEKLVILDYIMRNTDRGLDNWMIKIDWKTEDVSIVAEPPKQNQNETQQDDDDYLVPPRPVSVNSDKPRSPSYPYRRHETMQAVSRTGTPLNAQEAPATIQIGAIDNSLSWPWKHPDAWRSFPFGWLFLPVSLIGQPFSKRTRDHFLPLLTSTAWWSGTQMALRRVFSQDDDFKESMFARQIAVMKGQAWNVVETLKHSDHGPLELTRRTRVCVWDDLVDVPVAIPLRGPSTEAQRRKVRTYDDRYDPDNEEMDIGAAMADQDLMGFASPPSDLPNPNRFELNRARGSQDSGRPQTASTTDYGLSRGSTDASSSRKNGDANWPSLPPRPGNKHQKHSSLSDARGQIIWSSDDLEGDLGYAAAEGMEGNQRKVIVERLEAVKSKNPVFTWC</sequence>
<dbReference type="PROSITE" id="PS50290">
    <property type="entry name" value="PI3_4_KINASE_3"/>
    <property type="match status" value="1"/>
</dbReference>
<evidence type="ECO:0000259" key="9">
    <source>
        <dbReference type="PROSITE" id="PS50290"/>
    </source>
</evidence>
<keyword evidence="4 7" id="KW-0418">Kinase</keyword>
<dbReference type="VEuPathDB" id="FungiDB:ASPVEDRAFT_71683"/>
<dbReference type="PANTHER" id="PTHR12865:SF1">
    <property type="entry name" value="PHOSPHATIDYLINOSITOL 4-KINASE TYPE 2"/>
    <property type="match status" value="1"/>
</dbReference>
<feature type="region of interest" description="Disordered" evidence="8">
    <location>
        <begin position="646"/>
        <end position="724"/>
    </location>
</feature>
<evidence type="ECO:0000313" key="11">
    <source>
        <dbReference type="Proteomes" id="UP000184073"/>
    </source>
</evidence>
<dbReference type="GO" id="GO:0007032">
    <property type="term" value="P:endosome organization"/>
    <property type="evidence" value="ECO:0007669"/>
    <property type="project" value="TreeGrafter"/>
</dbReference>
<feature type="compositionally biased region" description="Basic and acidic residues" evidence="8">
    <location>
        <begin position="616"/>
        <end position="630"/>
    </location>
</feature>
<dbReference type="GO" id="GO:0046854">
    <property type="term" value="P:phosphatidylinositol phosphate biosynthetic process"/>
    <property type="evidence" value="ECO:0007669"/>
    <property type="project" value="UniProtKB-UniRule"/>
</dbReference>
<feature type="domain" description="PI3K/PI4K catalytic" evidence="9">
    <location>
        <begin position="171"/>
        <end position="597"/>
    </location>
</feature>
<feature type="region of interest" description="Disordered" evidence="8">
    <location>
        <begin position="613"/>
        <end position="633"/>
    </location>
</feature>
<feature type="compositionally biased region" description="Acidic residues" evidence="8">
    <location>
        <begin position="343"/>
        <end position="353"/>
    </location>
</feature>
<feature type="region of interest" description="Disordered" evidence="8">
    <location>
        <begin position="315"/>
        <end position="369"/>
    </location>
</feature>
<dbReference type="GO" id="GO:0005802">
    <property type="term" value="C:trans-Golgi network"/>
    <property type="evidence" value="ECO:0007669"/>
    <property type="project" value="TreeGrafter"/>
</dbReference>
<protein>
    <recommendedName>
        <fullName evidence="7">Phosphatidylinositol 4-kinase</fullName>
        <ecNumber evidence="7">2.7.1.67</ecNumber>
    </recommendedName>
</protein>
<dbReference type="RefSeq" id="XP_040667389.1">
    <property type="nucleotide sequence ID" value="XM_040816129.1"/>
</dbReference>
<dbReference type="GO" id="GO:0004430">
    <property type="term" value="F:1-phosphatidylinositol 4-kinase activity"/>
    <property type="evidence" value="ECO:0007669"/>
    <property type="project" value="UniProtKB-UniRule"/>
</dbReference>
<evidence type="ECO:0000256" key="3">
    <source>
        <dbReference type="ARBA" id="ARBA00022741"/>
    </source>
</evidence>
<evidence type="ECO:0000256" key="6">
    <source>
        <dbReference type="ARBA" id="ARBA00023136"/>
    </source>
</evidence>
<keyword evidence="1 7" id="KW-1003">Cell membrane</keyword>
<dbReference type="EC" id="2.7.1.67" evidence="7"/>
<evidence type="ECO:0000256" key="4">
    <source>
        <dbReference type="ARBA" id="ARBA00022777"/>
    </source>
</evidence>
<dbReference type="InterPro" id="IPR039756">
    <property type="entry name" value="Lsb6/PI4K2"/>
</dbReference>
<evidence type="ECO:0000256" key="7">
    <source>
        <dbReference type="RuleBase" id="RU367084"/>
    </source>
</evidence>
<comment type="catalytic activity">
    <reaction evidence="7">
        <text>a 1,2-diacyl-sn-glycero-3-phospho-(1D-myo-inositol) + ATP = a 1,2-diacyl-sn-glycero-3-phospho-(1D-myo-inositol 4-phosphate) + ADP + H(+)</text>
        <dbReference type="Rhea" id="RHEA:19877"/>
        <dbReference type="ChEBI" id="CHEBI:15378"/>
        <dbReference type="ChEBI" id="CHEBI:30616"/>
        <dbReference type="ChEBI" id="CHEBI:57880"/>
        <dbReference type="ChEBI" id="CHEBI:58178"/>
        <dbReference type="ChEBI" id="CHEBI:456216"/>
        <dbReference type="EC" id="2.7.1.67"/>
    </reaction>
</comment>